<accession>A0ABY2SHL5</accession>
<proteinExistence type="inferred from homology"/>
<protein>
    <submittedName>
        <fullName evidence="7">Recombinase</fullName>
    </submittedName>
</protein>
<evidence type="ECO:0000259" key="6">
    <source>
        <dbReference type="PROSITE" id="PS51900"/>
    </source>
</evidence>
<evidence type="ECO:0000256" key="1">
    <source>
        <dbReference type="ARBA" id="ARBA00008857"/>
    </source>
</evidence>
<reference evidence="7 8" key="1">
    <citation type="submission" date="2019-04" db="EMBL/GenBank/DDBJ databases">
        <authorList>
            <person name="Li M."/>
            <person name="Gao C."/>
        </authorList>
    </citation>
    <scope>NUCLEOTIDE SEQUENCE [LARGE SCALE GENOMIC DNA]</scope>
    <source>
        <strain evidence="7 8">BGMRC 2031</strain>
    </source>
</reference>
<dbReference type="InterPro" id="IPR011010">
    <property type="entry name" value="DNA_brk_join_enz"/>
</dbReference>
<sequence length="393" mass="44971">MAARPRRREYRQLPDYLYYDKDKQAYRFVLVTGKKKDLGKDRAVAIAIAREYNNLMRHNNAITVKSLLRESGGAQGEAKPLSIYIDNLLERAIENDRPAANTLADWKNDAIRMKEFFKDTPACDIELEHVNNYILQYHADSSANVQNRKISFLKKIFSYAVDESLMFDNPAARKKMRRVAGKKRRRLSLKEFQQIHAAADLWLQVAMDLALQTTQARLEVSRIRYSIPAPKEGVCGCVWYEIPRDGIYGTLYIHRQKVQKKEASHVAIPIGTALKTIIDESRDNIASPFVVHRLPEKNSNPISQEVQHPTQVAPDYLSRAFSALRDQLGIAANLPISERPTFHEIRALAAHLYKIQGMDPQARMAHSDAKSTRIYTQNHVDWVEVPHAEIKVS</sequence>
<evidence type="ECO:0000256" key="3">
    <source>
        <dbReference type="ARBA" id="ARBA00023125"/>
    </source>
</evidence>
<evidence type="ECO:0000256" key="5">
    <source>
        <dbReference type="PROSITE-ProRule" id="PRU01248"/>
    </source>
</evidence>
<dbReference type="InterPro" id="IPR044068">
    <property type="entry name" value="CB"/>
</dbReference>
<name>A0ABY2SHL5_9HYPH</name>
<feature type="domain" description="Core-binding (CB)" evidence="6">
    <location>
        <begin position="79"/>
        <end position="161"/>
    </location>
</feature>
<dbReference type="Gene3D" id="3.30.160.60">
    <property type="entry name" value="Classic Zinc Finger"/>
    <property type="match status" value="1"/>
</dbReference>
<keyword evidence="3 5" id="KW-0238">DNA-binding</keyword>
<dbReference type="RefSeq" id="WP_136991345.1">
    <property type="nucleotide sequence ID" value="NZ_SZPQ01000025.1"/>
</dbReference>
<evidence type="ECO:0000313" key="7">
    <source>
        <dbReference type="EMBL" id="TKI04805.1"/>
    </source>
</evidence>
<evidence type="ECO:0000256" key="4">
    <source>
        <dbReference type="ARBA" id="ARBA00023172"/>
    </source>
</evidence>
<keyword evidence="2" id="KW-0229">DNA integration</keyword>
<keyword evidence="8" id="KW-1185">Reference proteome</keyword>
<organism evidence="7 8">
    <name type="scientific">Martelella alba</name>
    <dbReference type="NCBI Taxonomy" id="2590451"/>
    <lineage>
        <taxon>Bacteria</taxon>
        <taxon>Pseudomonadati</taxon>
        <taxon>Pseudomonadota</taxon>
        <taxon>Alphaproteobacteria</taxon>
        <taxon>Hyphomicrobiales</taxon>
        <taxon>Aurantimonadaceae</taxon>
        <taxon>Martelella</taxon>
    </lineage>
</organism>
<dbReference type="InterPro" id="IPR010998">
    <property type="entry name" value="Integrase_recombinase_N"/>
</dbReference>
<dbReference type="SUPFAM" id="SSF56349">
    <property type="entry name" value="DNA breaking-rejoining enzymes"/>
    <property type="match status" value="1"/>
</dbReference>
<dbReference type="Gene3D" id="1.10.443.10">
    <property type="entry name" value="Intergrase catalytic core"/>
    <property type="match status" value="1"/>
</dbReference>
<comment type="caution">
    <text evidence="7">The sequence shown here is derived from an EMBL/GenBank/DDBJ whole genome shotgun (WGS) entry which is preliminary data.</text>
</comment>
<comment type="similarity">
    <text evidence="1">Belongs to the 'phage' integrase family.</text>
</comment>
<dbReference type="InterPro" id="IPR015094">
    <property type="entry name" value="Integrase_lambda-typ_DNA-bd_N"/>
</dbReference>
<dbReference type="EMBL" id="SZPQ01000025">
    <property type="protein sequence ID" value="TKI04805.1"/>
    <property type="molecule type" value="Genomic_DNA"/>
</dbReference>
<dbReference type="Proteomes" id="UP000305202">
    <property type="component" value="Unassembled WGS sequence"/>
</dbReference>
<keyword evidence="4" id="KW-0233">DNA recombination</keyword>
<dbReference type="PROSITE" id="PS51900">
    <property type="entry name" value="CB"/>
    <property type="match status" value="1"/>
</dbReference>
<evidence type="ECO:0000313" key="8">
    <source>
        <dbReference type="Proteomes" id="UP000305202"/>
    </source>
</evidence>
<gene>
    <name evidence="7" type="ORF">FCN80_16930</name>
</gene>
<evidence type="ECO:0000256" key="2">
    <source>
        <dbReference type="ARBA" id="ARBA00022908"/>
    </source>
</evidence>
<dbReference type="Gene3D" id="1.10.150.130">
    <property type="match status" value="1"/>
</dbReference>
<dbReference type="Pfam" id="PF09003">
    <property type="entry name" value="Arm-DNA-bind_1"/>
    <property type="match status" value="1"/>
</dbReference>
<dbReference type="InterPro" id="IPR013762">
    <property type="entry name" value="Integrase-like_cat_sf"/>
</dbReference>